<dbReference type="GO" id="GO:0016020">
    <property type="term" value="C:membrane"/>
    <property type="evidence" value="ECO:0007669"/>
    <property type="project" value="UniProtKB-SubCell"/>
</dbReference>
<dbReference type="GO" id="GO:0004252">
    <property type="term" value="F:serine-type endopeptidase activity"/>
    <property type="evidence" value="ECO:0007669"/>
    <property type="project" value="UniProtKB-UniRule"/>
</dbReference>
<dbReference type="EMBL" id="CADCWG010000271">
    <property type="protein sequence ID" value="CAA9573126.1"/>
    <property type="molecule type" value="Genomic_DNA"/>
</dbReference>
<feature type="region of interest" description="Disordered" evidence="6">
    <location>
        <begin position="514"/>
        <end position="535"/>
    </location>
</feature>
<comment type="subcellular location">
    <subcellularLocation>
        <location evidence="1">Membrane</location>
    </subcellularLocation>
</comment>
<keyword evidence="2 7" id="KW-0812">Transmembrane</keyword>
<dbReference type="SUPFAM" id="SSF51306">
    <property type="entry name" value="LexA/Signal peptidase"/>
    <property type="match status" value="1"/>
</dbReference>
<evidence type="ECO:0000256" key="7">
    <source>
        <dbReference type="SAM" id="Phobius"/>
    </source>
</evidence>
<keyword evidence="3 7" id="KW-1133">Transmembrane helix</keyword>
<evidence type="ECO:0000256" key="4">
    <source>
        <dbReference type="ARBA" id="ARBA00023136"/>
    </source>
</evidence>
<dbReference type="AlphaFoldDB" id="A0A6J4VGQ8"/>
<dbReference type="InterPro" id="IPR001733">
    <property type="entry name" value="Peptidase_S26B"/>
</dbReference>
<organism evidence="8">
    <name type="scientific">uncultured Thermomicrobiales bacterium</name>
    <dbReference type="NCBI Taxonomy" id="1645740"/>
    <lineage>
        <taxon>Bacteria</taxon>
        <taxon>Pseudomonadati</taxon>
        <taxon>Thermomicrobiota</taxon>
        <taxon>Thermomicrobia</taxon>
        <taxon>Thermomicrobiales</taxon>
        <taxon>environmental samples</taxon>
    </lineage>
</organism>
<dbReference type="GO" id="GO:0006465">
    <property type="term" value="P:signal peptide processing"/>
    <property type="evidence" value="ECO:0007669"/>
    <property type="project" value="UniProtKB-UniRule"/>
</dbReference>
<evidence type="ECO:0000256" key="2">
    <source>
        <dbReference type="ARBA" id="ARBA00022692"/>
    </source>
</evidence>
<keyword evidence="4 7" id="KW-0472">Membrane</keyword>
<gene>
    <name evidence="8" type="ORF">AVDCRST_MAG49-3835</name>
</gene>
<name>A0A6J4VGQ8_9BACT</name>
<evidence type="ECO:0000256" key="3">
    <source>
        <dbReference type="ARBA" id="ARBA00022989"/>
    </source>
</evidence>
<evidence type="ECO:0000256" key="6">
    <source>
        <dbReference type="SAM" id="MobiDB-lite"/>
    </source>
</evidence>
<feature type="transmembrane region" description="Helical" evidence="7">
    <location>
        <begin position="190"/>
        <end position="211"/>
    </location>
</feature>
<evidence type="ECO:0000256" key="1">
    <source>
        <dbReference type="ARBA" id="ARBA00004370"/>
    </source>
</evidence>
<protein>
    <recommendedName>
        <fullName evidence="5">Signal peptidase I</fullName>
        <ecNumber evidence="5">3.4.21.89</ecNumber>
    </recommendedName>
</protein>
<dbReference type="CDD" id="cd06462">
    <property type="entry name" value="Peptidase_S24_S26"/>
    <property type="match status" value="1"/>
</dbReference>
<feature type="compositionally biased region" description="Low complexity" evidence="6">
    <location>
        <begin position="526"/>
        <end position="535"/>
    </location>
</feature>
<dbReference type="InterPro" id="IPR036286">
    <property type="entry name" value="LexA/Signal_pep-like_sf"/>
</dbReference>
<dbReference type="EC" id="3.4.21.89" evidence="5"/>
<accession>A0A6J4VGQ8</accession>
<evidence type="ECO:0000256" key="5">
    <source>
        <dbReference type="NCBIfam" id="TIGR02228"/>
    </source>
</evidence>
<dbReference type="GO" id="GO:0009003">
    <property type="term" value="F:signal peptidase activity"/>
    <property type="evidence" value="ECO:0007669"/>
    <property type="project" value="UniProtKB-EC"/>
</dbReference>
<proteinExistence type="predicted"/>
<feature type="transmembrane region" description="Helical" evidence="7">
    <location>
        <begin position="130"/>
        <end position="148"/>
    </location>
</feature>
<sequence length="554" mass="56956">MTAPHRVASTSAIVALVLATVWLFWPAGLGGATTYVATHGNSMEPEFSTGDLALLSAADSYSVGDVVAYRSESLNTIVMHRITSVDADGFVTKGDNNDWLDEDRPTEDELLGRLFLGIPRGGTVLDALRSPGALFGLAAAGLLALGATRDPRGRRAARWVRRRVAGLPTPTPLRPGPSFSNATRGSARQVAYGAGAVALGAACGCGVLLAIPPTATETRTVAVTQQSQFSYTGTADAGTTYPSGVIATGDTVWNRLVEDLTVSVDTTVTGPGVTGVAGSVRLDVVVQAPDGWSAVLESGPAVPLQNGTAVAAVGVDAGDAAELLGRHYEEIGSSSGSATLTVSPVSEATGTVNGKIFTLDPMPGLAFALDDTALRPTSTEATDLAPTSQTSVEFSQVRPRSLPVLAASVPIGTARKITGAVLLLSLAALGAGAWIGRIGRGDVSDRFLVRHADRILPVESFTPGPAVVDVSDAESLHRVAERFDTVVLHHAGPDGDVFAVRDLDVTYRFVVPGRPGRKPPVPAPSPGRVRTTAAAPVADAAPLPAPAALWGRVA</sequence>
<dbReference type="NCBIfam" id="TIGR02228">
    <property type="entry name" value="sigpep_I_arch"/>
    <property type="match status" value="1"/>
</dbReference>
<feature type="transmembrane region" description="Helical" evidence="7">
    <location>
        <begin position="7"/>
        <end position="25"/>
    </location>
</feature>
<evidence type="ECO:0000313" key="8">
    <source>
        <dbReference type="EMBL" id="CAA9573126.1"/>
    </source>
</evidence>
<reference evidence="8" key="1">
    <citation type="submission" date="2020-02" db="EMBL/GenBank/DDBJ databases">
        <authorList>
            <person name="Meier V. D."/>
        </authorList>
    </citation>
    <scope>NUCLEOTIDE SEQUENCE</scope>
    <source>
        <strain evidence="8">AVDCRST_MAG49</strain>
    </source>
</reference>